<dbReference type="EMBL" id="CP003390">
    <property type="protein sequence ID" value="AFI85863.1"/>
    <property type="molecule type" value="Genomic_DNA"/>
</dbReference>
<reference evidence="2 3" key="2">
    <citation type="journal article" date="2013" name="Int. J. Syst. Evol. Microbiol.">
        <title>Methylophaga nitratireducenticrescens sp. nov. and Methylophaga frappieri sp. nov., isolated from the biofilm of the methanol-fed denitrification system treating the seawater at the Montreal Biodome.</title>
        <authorList>
            <person name="Villeneuve C."/>
            <person name="Martineau C."/>
            <person name="Mauffrey F."/>
            <person name="Villemur R."/>
        </authorList>
    </citation>
    <scope>NUCLEOTIDE SEQUENCE [LARGE SCALE GENOMIC DNA]</scope>
    <source>
        <strain evidence="2 3">JAM1</strain>
    </source>
</reference>
<dbReference type="Proteomes" id="UP000009144">
    <property type="component" value="Chromosome"/>
</dbReference>
<dbReference type="InterPro" id="IPR021812">
    <property type="entry name" value="DUF3391"/>
</dbReference>
<dbReference type="STRING" id="754476.Q7A_3090"/>
<dbReference type="OrthoDB" id="9816273at2"/>
<dbReference type="InterPro" id="IPR037522">
    <property type="entry name" value="HD_GYP_dom"/>
</dbReference>
<dbReference type="CDD" id="cd00077">
    <property type="entry name" value="HDc"/>
    <property type="match status" value="1"/>
</dbReference>
<dbReference type="SUPFAM" id="SSF109604">
    <property type="entry name" value="HD-domain/PDEase-like"/>
    <property type="match status" value="1"/>
</dbReference>
<protein>
    <submittedName>
        <fullName evidence="2">Uncharacterized protein</fullName>
    </submittedName>
</protein>
<dbReference type="Gene3D" id="1.10.3210.10">
    <property type="entry name" value="Hypothetical protein af1432"/>
    <property type="match status" value="1"/>
</dbReference>
<organism evidence="2 3">
    <name type="scientific">Methylophaga nitratireducenticrescens</name>
    <dbReference type="NCBI Taxonomy" id="754476"/>
    <lineage>
        <taxon>Bacteria</taxon>
        <taxon>Pseudomonadati</taxon>
        <taxon>Pseudomonadota</taxon>
        <taxon>Gammaproteobacteria</taxon>
        <taxon>Thiotrichales</taxon>
        <taxon>Piscirickettsiaceae</taxon>
        <taxon>Methylophaga</taxon>
    </lineage>
</organism>
<dbReference type="GO" id="GO:0008081">
    <property type="term" value="F:phosphoric diester hydrolase activity"/>
    <property type="evidence" value="ECO:0007669"/>
    <property type="project" value="UniProtKB-ARBA"/>
</dbReference>
<accession>I1XN94</accession>
<name>I1XN94_METNJ</name>
<dbReference type="InterPro" id="IPR006675">
    <property type="entry name" value="HDIG_dom"/>
</dbReference>
<dbReference type="Pfam" id="PF13487">
    <property type="entry name" value="HD_5"/>
    <property type="match status" value="1"/>
</dbReference>
<evidence type="ECO:0000256" key="1">
    <source>
        <dbReference type="SAM" id="MobiDB-lite"/>
    </source>
</evidence>
<sequence>MNKRIASTDLRLGMYIQKLGGSWLKHPFLRSSFLLTDADDIKSIVESGIEDVWINEEKGEALQSKEALTPPKTEEPSGTPVVTSQSTEDKSGIEFSMEDNINRARRLLNDAKPQVLAMYKDARLGKAIDPQATLPLVNEIDLMVQRNSAAILSVARLKTHDDYTYMHSLAVCALMISLARQLEMDEEQVKLAGVGGLMHDLGKSLMPLEVLNKPGKLSDAEYDIMKKHPAAGAKLLEKSGAAPEVIDIALHHHEKINGLGYPNRMNGKEISLFSRMAAICDVYDAVTSERAYKQAWDPAGTIREMAKWEGHFDKQIFNIFVKMVGIYPVGSLVRLASQRLAVVIEPGIDSLIKPKVKAFFSLRSKAPIPMQTIDLALPSCKEKIDGPEDPTKWNFKQLDSLWQ</sequence>
<proteinExistence type="predicted"/>
<dbReference type="InterPro" id="IPR003607">
    <property type="entry name" value="HD/PDEase_dom"/>
</dbReference>
<dbReference type="RefSeq" id="WP_014708224.1">
    <property type="nucleotide sequence ID" value="NC_017857.3"/>
</dbReference>
<dbReference type="NCBIfam" id="TIGR00277">
    <property type="entry name" value="HDIG"/>
    <property type="match status" value="1"/>
</dbReference>
<keyword evidence="3" id="KW-1185">Reference proteome</keyword>
<dbReference type="PANTHER" id="PTHR43155:SF2">
    <property type="entry name" value="CYCLIC DI-GMP PHOSPHODIESTERASE PA4108"/>
    <property type="match status" value="1"/>
</dbReference>
<dbReference type="PATRIC" id="fig|754476.3.peg.3036"/>
<dbReference type="PROSITE" id="PS51832">
    <property type="entry name" value="HD_GYP"/>
    <property type="match status" value="1"/>
</dbReference>
<dbReference type="Pfam" id="PF11871">
    <property type="entry name" value="DUF3391"/>
    <property type="match status" value="1"/>
</dbReference>
<dbReference type="SMART" id="SM00471">
    <property type="entry name" value="HDc"/>
    <property type="match status" value="1"/>
</dbReference>
<dbReference type="AlphaFoldDB" id="I1XN94"/>
<reference evidence="2 3" key="1">
    <citation type="journal article" date="2012" name="J. Bacteriol.">
        <title>Complete genome sequences of Methylophaga sp. strain JAM1 and Methylophaga sp. strain JAM7.</title>
        <authorList>
            <person name="Villeneuve C."/>
            <person name="Martineau C."/>
            <person name="Mauffrey F."/>
            <person name="Villemur R."/>
        </authorList>
    </citation>
    <scope>NUCLEOTIDE SEQUENCE [LARGE SCALE GENOMIC DNA]</scope>
    <source>
        <strain evidence="2 3">JAM1</strain>
    </source>
</reference>
<dbReference type="HOGENOM" id="CLU_000445_92_1_6"/>
<dbReference type="PANTHER" id="PTHR43155">
    <property type="entry name" value="CYCLIC DI-GMP PHOSPHODIESTERASE PA4108-RELATED"/>
    <property type="match status" value="1"/>
</dbReference>
<evidence type="ECO:0000313" key="3">
    <source>
        <dbReference type="Proteomes" id="UP000009144"/>
    </source>
</evidence>
<gene>
    <name evidence="2" type="ordered locus">Q7A_3090</name>
</gene>
<evidence type="ECO:0000313" key="2">
    <source>
        <dbReference type="EMBL" id="AFI85863.1"/>
    </source>
</evidence>
<dbReference type="eggNOG" id="COG2206">
    <property type="taxonomic scope" value="Bacteria"/>
</dbReference>
<dbReference type="KEGG" id="mej:Q7A_3090"/>
<feature type="region of interest" description="Disordered" evidence="1">
    <location>
        <begin position="61"/>
        <end position="92"/>
    </location>
</feature>